<sequence length="135" mass="13395">MNKNFARVGAVTAIVAAAVVGLTACSATTPTPDASSTAIGSGVVSPIQIPVADANGMVYEIPMNSMGYLNVPESTEADWTGETATDGVVTFTKGGSDGDATLVPGLTPVAPGETGVTMTNTVTGESVTFTVVVTP</sequence>
<dbReference type="AlphaFoldDB" id="A0A6J7F458"/>
<name>A0A6J7F458_9ZZZZ</name>
<accession>A0A6J7F458</accession>
<proteinExistence type="predicted"/>
<dbReference type="EMBL" id="CAFBMB010000004">
    <property type="protein sequence ID" value="CAB4888295.1"/>
    <property type="molecule type" value="Genomic_DNA"/>
</dbReference>
<organism evidence="1">
    <name type="scientific">freshwater metagenome</name>
    <dbReference type="NCBI Taxonomy" id="449393"/>
    <lineage>
        <taxon>unclassified sequences</taxon>
        <taxon>metagenomes</taxon>
        <taxon>ecological metagenomes</taxon>
    </lineage>
</organism>
<dbReference type="PROSITE" id="PS51257">
    <property type="entry name" value="PROKAR_LIPOPROTEIN"/>
    <property type="match status" value="1"/>
</dbReference>
<gene>
    <name evidence="1" type="ORF">UFOPK3516_00130</name>
</gene>
<protein>
    <submittedName>
        <fullName evidence="1">Unannotated protein</fullName>
    </submittedName>
</protein>
<evidence type="ECO:0000313" key="1">
    <source>
        <dbReference type="EMBL" id="CAB4888295.1"/>
    </source>
</evidence>
<reference evidence="1" key="1">
    <citation type="submission" date="2020-05" db="EMBL/GenBank/DDBJ databases">
        <authorList>
            <person name="Chiriac C."/>
            <person name="Salcher M."/>
            <person name="Ghai R."/>
            <person name="Kavagutti S V."/>
        </authorList>
    </citation>
    <scope>NUCLEOTIDE SEQUENCE</scope>
</reference>